<organism evidence="2 3">
    <name type="scientific">Profundibacter amoris</name>
    <dbReference type="NCBI Taxonomy" id="2171755"/>
    <lineage>
        <taxon>Bacteria</taxon>
        <taxon>Pseudomonadati</taxon>
        <taxon>Pseudomonadota</taxon>
        <taxon>Alphaproteobacteria</taxon>
        <taxon>Rhodobacterales</taxon>
        <taxon>Paracoccaceae</taxon>
        <taxon>Profundibacter</taxon>
    </lineage>
</organism>
<dbReference type="AlphaFoldDB" id="A0A347UG76"/>
<evidence type="ECO:0000313" key="2">
    <source>
        <dbReference type="EMBL" id="AXX97854.1"/>
    </source>
</evidence>
<dbReference type="OrthoDB" id="7876140at2"/>
<keyword evidence="1" id="KW-0732">Signal</keyword>
<feature type="chain" id="PRO_5016733745" evidence="1">
    <location>
        <begin position="17"/>
        <end position="118"/>
    </location>
</feature>
<feature type="signal peptide" evidence="1">
    <location>
        <begin position="1"/>
        <end position="16"/>
    </location>
</feature>
<proteinExistence type="predicted"/>
<accession>A0A347UG76</accession>
<gene>
    <name evidence="2" type="ORF">BAR1_07875</name>
</gene>
<protein>
    <submittedName>
        <fullName evidence="2">Uncharacterized protein</fullName>
    </submittedName>
</protein>
<evidence type="ECO:0000256" key="1">
    <source>
        <dbReference type="SAM" id="SignalP"/>
    </source>
</evidence>
<evidence type="ECO:0000313" key="3">
    <source>
        <dbReference type="Proteomes" id="UP000261704"/>
    </source>
</evidence>
<dbReference type="EMBL" id="CP032125">
    <property type="protein sequence ID" value="AXX97854.1"/>
    <property type="molecule type" value="Genomic_DNA"/>
</dbReference>
<dbReference type="RefSeq" id="WP_118942511.1">
    <property type="nucleotide sequence ID" value="NZ_CP032125.1"/>
</dbReference>
<sequence>MRFLIAFLMLPTRAWAGDEFATCHFATECFESEPCTDTGFGFVVNHDDTLGFVIQTDAENIGGLVFDNGFPDETSTLIGATDTAYHMLTIAPDGAARYSVQMQGPVVVSYSGQCEGMK</sequence>
<name>A0A347UG76_9RHOB</name>
<dbReference type="Proteomes" id="UP000261704">
    <property type="component" value="Chromosome"/>
</dbReference>
<dbReference type="KEGG" id="pamo:BAR1_07875"/>
<reference evidence="2 3" key="1">
    <citation type="submission" date="2018-09" db="EMBL/GenBank/DDBJ databases">
        <title>Profundibacter amoris BAR1 gen. nov., sp. nov., a new member of the Roseobacter clade isolated at Lokis Castle Vent Field on the Arctic Mid-Oceanic Ridge.</title>
        <authorList>
            <person name="Le Moine Bauer S."/>
            <person name="Sjoeberg A.G."/>
            <person name="L'Haridon S."/>
            <person name="Stokke R."/>
            <person name="Roalkvam I."/>
            <person name="Steen I.H."/>
            <person name="Dahle H."/>
        </authorList>
    </citation>
    <scope>NUCLEOTIDE SEQUENCE [LARGE SCALE GENOMIC DNA]</scope>
    <source>
        <strain evidence="2 3">BAR1</strain>
    </source>
</reference>
<keyword evidence="3" id="KW-1185">Reference proteome</keyword>